<evidence type="ECO:0000313" key="3">
    <source>
        <dbReference type="Proteomes" id="UP000757435"/>
    </source>
</evidence>
<organism evidence="2 3">
    <name type="scientific">Drouetiella hepatica Uher 2000/2452</name>
    <dbReference type="NCBI Taxonomy" id="904376"/>
    <lineage>
        <taxon>Bacteria</taxon>
        <taxon>Bacillati</taxon>
        <taxon>Cyanobacteriota</taxon>
        <taxon>Cyanophyceae</taxon>
        <taxon>Oculatellales</taxon>
        <taxon>Oculatellaceae</taxon>
        <taxon>Drouetiella</taxon>
    </lineage>
</organism>
<sequence length="490" mass="52183">MQHIDWISWILKIVQVWHSRSPKEFSEELSTRSYMLRRHLLPVTLVVLALGCCSVAQAEAGGTDEILVTASNPVSLEVGKGDRLEIPSSAAEIPVGAADRSWENLPPPDQAALTQAAPTQAAAQPIVSETKQASLQAAPVAANLLQTIKAETAAKPVELAFALSPQPSFQPQTASSQAILEPVSPAIPEADPGVGTSSLANLFVGHSDSLVAKAVGSAEGTRTPEGDRTPAYFGHVDPGNKAWNLGSFSYQHEATTPEDADAKQLNRLQDQASIMQAKAQAKGISLTLEEALNGIDLANQAPKAVLDREGYIDWLAKAHQNGLSGDDAVLWARTQSFFDPNLQRWNAPGLGNTQERITHDQERRMKAIDRAIAVHEQPLIQPAQSLPQPEPFQPALPQPALPQPTAQPVAQESHKLSEDIGIARLFAEKTISYFGGTVPSSVSKLSQPEQIHSSSVTESDSGLATLAPQSADSSESPGIAALFDLDLPSS</sequence>
<dbReference type="AlphaFoldDB" id="A0A951UM95"/>
<reference evidence="2" key="1">
    <citation type="submission" date="2021-05" db="EMBL/GenBank/DDBJ databases">
        <authorList>
            <person name="Pietrasiak N."/>
            <person name="Ward R."/>
            <person name="Stajich J.E."/>
            <person name="Kurbessoian T."/>
        </authorList>
    </citation>
    <scope>NUCLEOTIDE SEQUENCE</scope>
    <source>
        <strain evidence="2">UHER 2000/2452</strain>
    </source>
</reference>
<feature type="region of interest" description="Disordered" evidence="1">
    <location>
        <begin position="384"/>
        <end position="414"/>
    </location>
</feature>
<evidence type="ECO:0000313" key="2">
    <source>
        <dbReference type="EMBL" id="MBW4657608.1"/>
    </source>
</evidence>
<dbReference type="EMBL" id="JAHHHD010000002">
    <property type="protein sequence ID" value="MBW4657608.1"/>
    <property type="molecule type" value="Genomic_DNA"/>
</dbReference>
<gene>
    <name evidence="2" type="ORF">KME15_02955</name>
</gene>
<name>A0A951UM95_9CYAN</name>
<feature type="region of interest" description="Disordered" evidence="1">
    <location>
        <begin position="442"/>
        <end position="477"/>
    </location>
</feature>
<feature type="compositionally biased region" description="Pro residues" evidence="1">
    <location>
        <begin position="388"/>
        <end position="402"/>
    </location>
</feature>
<reference evidence="2" key="2">
    <citation type="journal article" date="2022" name="Microbiol. Resour. Announc.">
        <title>Metagenome Sequencing to Explore Phylogenomics of Terrestrial Cyanobacteria.</title>
        <authorList>
            <person name="Ward R.D."/>
            <person name="Stajich J.E."/>
            <person name="Johansen J.R."/>
            <person name="Huntemann M."/>
            <person name="Clum A."/>
            <person name="Foster B."/>
            <person name="Foster B."/>
            <person name="Roux S."/>
            <person name="Palaniappan K."/>
            <person name="Varghese N."/>
            <person name="Mukherjee S."/>
            <person name="Reddy T.B.K."/>
            <person name="Daum C."/>
            <person name="Copeland A."/>
            <person name="Chen I.A."/>
            <person name="Ivanova N.N."/>
            <person name="Kyrpides N.C."/>
            <person name="Shapiro N."/>
            <person name="Eloe-Fadrosh E.A."/>
            <person name="Pietrasiak N."/>
        </authorList>
    </citation>
    <scope>NUCLEOTIDE SEQUENCE</scope>
    <source>
        <strain evidence="2">UHER 2000/2452</strain>
    </source>
</reference>
<proteinExistence type="predicted"/>
<accession>A0A951UM95</accession>
<comment type="caution">
    <text evidence="2">The sequence shown here is derived from an EMBL/GenBank/DDBJ whole genome shotgun (WGS) entry which is preliminary data.</text>
</comment>
<evidence type="ECO:0000256" key="1">
    <source>
        <dbReference type="SAM" id="MobiDB-lite"/>
    </source>
</evidence>
<protein>
    <submittedName>
        <fullName evidence="2">Uncharacterized protein</fullName>
    </submittedName>
</protein>
<feature type="compositionally biased region" description="Polar residues" evidence="1">
    <location>
        <begin position="442"/>
        <end position="476"/>
    </location>
</feature>
<dbReference type="Proteomes" id="UP000757435">
    <property type="component" value="Unassembled WGS sequence"/>
</dbReference>